<evidence type="ECO:0000256" key="6">
    <source>
        <dbReference type="ARBA" id="ARBA00023136"/>
    </source>
</evidence>
<dbReference type="AlphaFoldDB" id="A0A154BN89"/>
<feature type="transmembrane region" description="Helical" evidence="8">
    <location>
        <begin position="528"/>
        <end position="552"/>
    </location>
</feature>
<dbReference type="InterPro" id="IPR052175">
    <property type="entry name" value="ComplexI-like_HydComp"/>
</dbReference>
<sequence>MSLQHWLLGAALSCFSAGTVLAWVLRKRPLRVNLAAHGLAVLGCLAAGLCALLILYSQETLTTSAIAFPLGDIYLRLDPLSAWFLLLLGIVGTAVSIYAGAYTRGYYAKEYSLLAGLFNLFLLSMTLVFSVAHVAGFLIAWEMMAIISFLLVNHEHEKPEIRRAAFVYVVMTHIGTAFLIIAFLLMGRAAESLDFAKLSGVALDPVTRNMVFICTLIGFGAKAGIVPLHIWLPRAYPAAPSHAAALMSGVMIKTAVYGLCRFFLEFLGPGPVWWGYTILLLAAVTAFLGVLWALMENDLKKLLAYSSVENIGIILFGVGAGLVFAAREQAALAALAWTAVLYHSLNHAIFKSLLFLVAGSILKGTHTSNLERLGGLIRTMPFTAALFFVGAVSIGALPPLNGFVSEWLTLQSLFFLPQAIPGTLGRLAGVMITALLGLTGALAAACFVKAFGIACLGKPRSHQSEQAKEVSLAMRLPIGVLAICCVALGIWPQAVIGVLQKVLTGFTAVHPSISTDSWQAAVFQSGALAAPLGTASLLGILAVALLVAFCLYRVFGHSTVTAGETWTCGITPSSRMQYSSLGFSKPVRRAFGAILQPQREILADSNTNLYFGRKLTFRSKIEYLLSETLYYPLKWEILHLSAKMKRLQVGNVQVYIAYIMAATIVALLWSAGWQS</sequence>
<dbReference type="GO" id="GO:0005886">
    <property type="term" value="C:plasma membrane"/>
    <property type="evidence" value="ECO:0007669"/>
    <property type="project" value="UniProtKB-SubCell"/>
</dbReference>
<reference evidence="10 11" key="1">
    <citation type="submission" date="2016-02" db="EMBL/GenBank/DDBJ databases">
        <title>Anaerosporomusa subterraneum gen. nov., sp. nov., a spore-forming obligate anaerobe isolated from saprolite.</title>
        <authorList>
            <person name="Choi J.K."/>
            <person name="Shah M."/>
            <person name="Yee N."/>
        </authorList>
    </citation>
    <scope>NUCLEOTIDE SEQUENCE [LARGE SCALE GENOMIC DNA]</scope>
    <source>
        <strain evidence="10 11">RU4</strain>
    </source>
</reference>
<feature type="transmembrane region" description="Helical" evidence="8">
    <location>
        <begin position="472"/>
        <end position="491"/>
    </location>
</feature>
<dbReference type="OrthoDB" id="9807568at2"/>
<feature type="transmembrane region" description="Helical" evidence="8">
    <location>
        <begin position="165"/>
        <end position="190"/>
    </location>
</feature>
<feature type="transmembrane region" description="Helical" evidence="8">
    <location>
        <begin position="382"/>
        <end position="404"/>
    </location>
</feature>
<evidence type="ECO:0000256" key="5">
    <source>
        <dbReference type="ARBA" id="ARBA00023002"/>
    </source>
</evidence>
<feature type="transmembrane region" description="Helical" evidence="8">
    <location>
        <begin position="302"/>
        <end position="325"/>
    </location>
</feature>
<feature type="transmembrane region" description="Helical" evidence="8">
    <location>
        <begin position="80"/>
        <end position="99"/>
    </location>
</feature>
<dbReference type="Proteomes" id="UP000076268">
    <property type="component" value="Unassembled WGS sequence"/>
</dbReference>
<dbReference type="GO" id="GO:0008137">
    <property type="term" value="F:NADH dehydrogenase (ubiquinone) activity"/>
    <property type="evidence" value="ECO:0007669"/>
    <property type="project" value="InterPro"/>
</dbReference>
<keyword evidence="5" id="KW-0560">Oxidoreductase</keyword>
<keyword evidence="6 8" id="KW-0472">Membrane</keyword>
<dbReference type="InterPro" id="IPR003918">
    <property type="entry name" value="NADH_UbQ_OxRdtase"/>
</dbReference>
<keyword evidence="11" id="KW-1185">Reference proteome</keyword>
<comment type="subcellular location">
    <subcellularLocation>
        <location evidence="1">Cell membrane</location>
        <topology evidence="1">Multi-pass membrane protein</topology>
    </subcellularLocation>
    <subcellularLocation>
        <location evidence="7">Membrane</location>
        <topology evidence="7">Multi-pass membrane protein</topology>
    </subcellularLocation>
</comment>
<evidence type="ECO:0000313" key="10">
    <source>
        <dbReference type="EMBL" id="KYZ75355.1"/>
    </source>
</evidence>
<dbReference type="GO" id="GO:0042773">
    <property type="term" value="P:ATP synthesis coupled electron transport"/>
    <property type="evidence" value="ECO:0007669"/>
    <property type="project" value="InterPro"/>
</dbReference>
<organism evidence="10 11">
    <name type="scientific">Anaerosporomusa subterranea</name>
    <dbReference type="NCBI Taxonomy" id="1794912"/>
    <lineage>
        <taxon>Bacteria</taxon>
        <taxon>Bacillati</taxon>
        <taxon>Bacillota</taxon>
        <taxon>Negativicutes</taxon>
        <taxon>Acetonemataceae</taxon>
        <taxon>Anaerosporomusa</taxon>
    </lineage>
</organism>
<evidence type="ECO:0000256" key="2">
    <source>
        <dbReference type="ARBA" id="ARBA00022475"/>
    </source>
</evidence>
<feature type="transmembrane region" description="Helical" evidence="8">
    <location>
        <begin position="111"/>
        <end position="129"/>
    </location>
</feature>
<feature type="transmembrane region" description="Helical" evidence="8">
    <location>
        <begin position="210"/>
        <end position="232"/>
    </location>
</feature>
<accession>A0A154BN89</accession>
<feature type="transmembrane region" description="Helical" evidence="8">
    <location>
        <begin position="652"/>
        <end position="672"/>
    </location>
</feature>
<name>A0A154BN89_ANASB</name>
<evidence type="ECO:0000256" key="8">
    <source>
        <dbReference type="SAM" id="Phobius"/>
    </source>
</evidence>
<feature type="transmembrane region" description="Helical" evidence="8">
    <location>
        <begin position="276"/>
        <end position="295"/>
    </location>
</feature>
<feature type="transmembrane region" description="Helical" evidence="8">
    <location>
        <begin position="345"/>
        <end position="362"/>
    </location>
</feature>
<feature type="transmembrane region" description="Helical" evidence="8">
    <location>
        <begin position="424"/>
        <end position="451"/>
    </location>
</feature>
<dbReference type="PRINTS" id="PR01437">
    <property type="entry name" value="NUOXDRDTASE4"/>
</dbReference>
<dbReference type="PANTHER" id="PTHR42682:SF3">
    <property type="entry name" value="FORMATE HYDROGENLYASE SUBUNIT 3-RELATED"/>
    <property type="match status" value="1"/>
</dbReference>
<keyword evidence="4 8" id="KW-1133">Transmembrane helix</keyword>
<evidence type="ECO:0000313" key="11">
    <source>
        <dbReference type="Proteomes" id="UP000076268"/>
    </source>
</evidence>
<feature type="domain" description="NADH:quinone oxidoreductase/Mrp antiporter transmembrane" evidence="9">
    <location>
        <begin position="133"/>
        <end position="414"/>
    </location>
</feature>
<protein>
    <submittedName>
        <fullName evidence="10">Formate hydrogenlyase</fullName>
    </submittedName>
</protein>
<keyword evidence="3 7" id="KW-0812">Transmembrane</keyword>
<dbReference type="GO" id="GO:0016829">
    <property type="term" value="F:lyase activity"/>
    <property type="evidence" value="ECO:0007669"/>
    <property type="project" value="UniProtKB-KW"/>
</dbReference>
<gene>
    <name evidence="10" type="ORF">AXX12_14475</name>
</gene>
<dbReference type="EMBL" id="LSGP01000025">
    <property type="protein sequence ID" value="KYZ75355.1"/>
    <property type="molecule type" value="Genomic_DNA"/>
</dbReference>
<comment type="caution">
    <text evidence="10">The sequence shown here is derived from an EMBL/GenBank/DDBJ whole genome shotgun (WGS) entry which is preliminary data.</text>
</comment>
<feature type="transmembrane region" description="Helical" evidence="8">
    <location>
        <begin position="32"/>
        <end position="56"/>
    </location>
</feature>
<evidence type="ECO:0000256" key="1">
    <source>
        <dbReference type="ARBA" id="ARBA00004651"/>
    </source>
</evidence>
<keyword evidence="2" id="KW-1003">Cell membrane</keyword>
<feature type="transmembrane region" description="Helical" evidence="8">
    <location>
        <begin position="244"/>
        <end position="264"/>
    </location>
</feature>
<evidence type="ECO:0000256" key="3">
    <source>
        <dbReference type="ARBA" id="ARBA00022692"/>
    </source>
</evidence>
<feature type="transmembrane region" description="Helical" evidence="8">
    <location>
        <begin position="6"/>
        <end position="25"/>
    </location>
</feature>
<dbReference type="RefSeq" id="WP_066245080.1">
    <property type="nucleotide sequence ID" value="NZ_LSGP01000025.1"/>
</dbReference>
<dbReference type="GO" id="GO:0016491">
    <property type="term" value="F:oxidoreductase activity"/>
    <property type="evidence" value="ECO:0007669"/>
    <property type="project" value="UniProtKB-KW"/>
</dbReference>
<dbReference type="InterPro" id="IPR001750">
    <property type="entry name" value="ND/Mrp_TM"/>
</dbReference>
<keyword evidence="10" id="KW-0456">Lyase</keyword>
<dbReference type="PANTHER" id="PTHR42682">
    <property type="entry name" value="HYDROGENASE-4 COMPONENT F"/>
    <property type="match status" value="1"/>
</dbReference>
<feature type="transmembrane region" description="Helical" evidence="8">
    <location>
        <begin position="135"/>
        <end position="153"/>
    </location>
</feature>
<evidence type="ECO:0000259" key="9">
    <source>
        <dbReference type="Pfam" id="PF00361"/>
    </source>
</evidence>
<evidence type="ECO:0000256" key="4">
    <source>
        <dbReference type="ARBA" id="ARBA00022989"/>
    </source>
</evidence>
<dbReference type="Pfam" id="PF00361">
    <property type="entry name" value="Proton_antipo_M"/>
    <property type="match status" value="1"/>
</dbReference>
<evidence type="ECO:0000256" key="7">
    <source>
        <dbReference type="RuleBase" id="RU000320"/>
    </source>
</evidence>
<proteinExistence type="predicted"/>
<dbReference type="STRING" id="1794912.AXX12_14475"/>